<dbReference type="InterPro" id="IPR036025">
    <property type="entry name" value="RtcB-like_sf"/>
</dbReference>
<feature type="binding site" evidence="9">
    <location>
        <begin position="227"/>
        <end position="231"/>
    </location>
    <ligand>
        <name>GMP</name>
        <dbReference type="ChEBI" id="CHEBI:58115"/>
    </ligand>
</feature>
<keyword evidence="4 9" id="KW-0547">Nucleotide-binding</keyword>
<dbReference type="PANTHER" id="PTHR43749:SF2">
    <property type="entry name" value="RNA-SPLICING LIGASE RTCB"/>
    <property type="match status" value="1"/>
</dbReference>
<keyword evidence="2" id="KW-0436">Ligase</keyword>
<evidence type="ECO:0000256" key="9">
    <source>
        <dbReference type="PIRSR" id="PIRSR601233-2"/>
    </source>
</evidence>
<feature type="active site" description="GMP-histidine intermediate" evidence="8">
    <location>
        <position position="416"/>
    </location>
</feature>
<feature type="binding site" evidence="10">
    <location>
        <position position="359"/>
    </location>
    <ligand>
        <name>Mn(2+)</name>
        <dbReference type="ChEBI" id="CHEBI:29035"/>
        <label>2</label>
    </ligand>
</feature>
<dbReference type="InterPro" id="IPR001233">
    <property type="entry name" value="RtcB"/>
</dbReference>
<dbReference type="InterPro" id="IPR052915">
    <property type="entry name" value="RtcB-like"/>
</dbReference>
<dbReference type="GO" id="GO:0006396">
    <property type="term" value="P:RNA processing"/>
    <property type="evidence" value="ECO:0007669"/>
    <property type="project" value="InterPro"/>
</dbReference>
<evidence type="ECO:0000256" key="2">
    <source>
        <dbReference type="ARBA" id="ARBA00022598"/>
    </source>
</evidence>
<dbReference type="AlphaFoldDB" id="G0U831"/>
<organism evidence="11">
    <name type="scientific">Trypanosoma vivax (strain Y486)</name>
    <dbReference type="NCBI Taxonomy" id="1055687"/>
    <lineage>
        <taxon>Eukaryota</taxon>
        <taxon>Discoba</taxon>
        <taxon>Euglenozoa</taxon>
        <taxon>Kinetoplastea</taxon>
        <taxon>Metakinetoplastina</taxon>
        <taxon>Trypanosomatida</taxon>
        <taxon>Trypanosomatidae</taxon>
        <taxon>Trypanosoma</taxon>
        <taxon>Duttonella</taxon>
    </lineage>
</organism>
<name>G0U831_TRYVY</name>
<feature type="binding site" evidence="10">
    <location>
        <position position="228"/>
    </location>
    <ligand>
        <name>Mn(2+)</name>
        <dbReference type="ChEBI" id="CHEBI:29035"/>
        <label>1</label>
    </ligand>
</feature>
<evidence type="ECO:0000256" key="5">
    <source>
        <dbReference type="ARBA" id="ARBA00023134"/>
    </source>
</evidence>
<dbReference type="GO" id="GO:0005525">
    <property type="term" value="F:GTP binding"/>
    <property type="evidence" value="ECO:0007669"/>
    <property type="project" value="UniProtKB-KW"/>
</dbReference>
<dbReference type="GO" id="GO:0006281">
    <property type="term" value="P:DNA repair"/>
    <property type="evidence" value="ECO:0007669"/>
    <property type="project" value="TreeGrafter"/>
</dbReference>
<keyword evidence="3 10" id="KW-0479">Metal-binding</keyword>
<reference evidence="11" key="1">
    <citation type="journal article" date="2012" name="Proc. Natl. Acad. Sci. U.S.A.">
        <title>Antigenic diversity is generated by distinct evolutionary mechanisms in African trypanosome species.</title>
        <authorList>
            <person name="Jackson A.P."/>
            <person name="Berry A."/>
            <person name="Aslett M."/>
            <person name="Allison H.C."/>
            <person name="Burton P."/>
            <person name="Vavrova-Anderson J."/>
            <person name="Brown R."/>
            <person name="Browne H."/>
            <person name="Corton N."/>
            <person name="Hauser H."/>
            <person name="Gamble J."/>
            <person name="Gilderthorp R."/>
            <person name="Marcello L."/>
            <person name="McQuillan J."/>
            <person name="Otto T.D."/>
            <person name="Quail M.A."/>
            <person name="Sanders M.J."/>
            <person name="van Tonder A."/>
            <person name="Ginger M.L."/>
            <person name="Field M.C."/>
            <person name="Barry J.D."/>
            <person name="Hertz-Fowler C."/>
            <person name="Berriman M."/>
        </authorList>
    </citation>
    <scope>NUCLEOTIDE SEQUENCE</scope>
    <source>
        <strain evidence="11">Y486</strain>
    </source>
</reference>
<dbReference type="GO" id="GO:0042245">
    <property type="term" value="P:RNA repair"/>
    <property type="evidence" value="ECO:0007669"/>
    <property type="project" value="TreeGrafter"/>
</dbReference>
<feature type="binding site" evidence="9">
    <location>
        <position position="486"/>
    </location>
    <ligand>
        <name>GMP</name>
        <dbReference type="ChEBI" id="CHEBI:58115"/>
    </ligand>
</feature>
<keyword evidence="5 9" id="KW-0342">GTP-binding</keyword>
<evidence type="ECO:0000256" key="4">
    <source>
        <dbReference type="ARBA" id="ARBA00022741"/>
    </source>
</evidence>
<comment type="catalytic activity">
    <reaction evidence="7">
        <text>a 3'-end 3'-phospho-ribonucleotide-RNA + a 5'-end dephospho-ribonucleoside-RNA + GTP = a ribonucleotidyl-ribonucleotide-RNA + GMP + diphosphate</text>
        <dbReference type="Rhea" id="RHEA:68076"/>
        <dbReference type="Rhea" id="RHEA-COMP:10463"/>
        <dbReference type="Rhea" id="RHEA-COMP:13936"/>
        <dbReference type="Rhea" id="RHEA-COMP:17355"/>
        <dbReference type="ChEBI" id="CHEBI:33019"/>
        <dbReference type="ChEBI" id="CHEBI:37565"/>
        <dbReference type="ChEBI" id="CHEBI:58115"/>
        <dbReference type="ChEBI" id="CHEBI:83062"/>
        <dbReference type="ChEBI" id="CHEBI:138284"/>
        <dbReference type="ChEBI" id="CHEBI:173118"/>
        <dbReference type="EC" id="6.5.1.8"/>
    </reaction>
</comment>
<dbReference type="SUPFAM" id="SSF103365">
    <property type="entry name" value="Hypothetical protein PH1602"/>
    <property type="match status" value="1"/>
</dbReference>
<evidence type="ECO:0000256" key="10">
    <source>
        <dbReference type="PIRSR" id="PIRSR601233-3"/>
    </source>
</evidence>
<evidence type="ECO:0000256" key="8">
    <source>
        <dbReference type="PIRSR" id="PIRSR601233-1"/>
    </source>
</evidence>
<dbReference type="EMBL" id="HE573026">
    <property type="protein sequence ID" value="CCC52040.1"/>
    <property type="molecule type" value="Genomic_DNA"/>
</dbReference>
<dbReference type="EC" id="6.5.1.8" evidence="1"/>
<feature type="binding site" evidence="9">
    <location>
        <begin position="392"/>
        <end position="395"/>
    </location>
    <ligand>
        <name>GMP</name>
        <dbReference type="ChEBI" id="CHEBI:58115"/>
    </ligand>
</feature>
<feature type="binding site" evidence="9">
    <location>
        <begin position="359"/>
        <end position="360"/>
    </location>
    <ligand>
        <name>GMP</name>
        <dbReference type="ChEBI" id="CHEBI:58115"/>
    </ligand>
</feature>
<dbReference type="GO" id="GO:0030145">
    <property type="term" value="F:manganese ion binding"/>
    <property type="evidence" value="ECO:0007669"/>
    <property type="project" value="TreeGrafter"/>
</dbReference>
<dbReference type="GO" id="GO:0003909">
    <property type="term" value="F:DNA ligase activity"/>
    <property type="evidence" value="ECO:0007669"/>
    <property type="project" value="TreeGrafter"/>
</dbReference>
<sequence>MTSLSSQGSRTGIFTRMRRIFGYWTAVTALSSPITAPQRWVSTSVRSSHVEEGQSSFSVIGDAQSSVGVRAWIRGVEMERSAYEQVLQLSRMGEIIHHPIAVMPDVHTSHGATVGTVIPTSGALIPASVGVDIGCGMIAVQTSLTPEDLPFSLAELRLAIEVAVPHGRTHNGRGGLDAGSWRNNIPERVAELWKAQLQDDFAEICAMQRHIESSNHIEHLGTLGGGNHFIEVCVDDADHTLGGEKEGSELGWRGHGESHRKIWVMLHSGSRGVGNRIGTIFIELAKKDMGKHLSQLPDAELAYLREGSVHFDQYVKAVYWAQRYAKLNREIMLENVLQAMRSHLRRPFTVSAQAINCHHNYVEMVELSPGERVWLTRKGATSAGVGELAIIPGSMGAKSYIVRGKGNRWSYSSCSHGAGRRFSRGEAKRRFTLEDHKAATLSVECRKDSDVLDETPMAYKCIDDVMQAQGDLVEVVCTLRQLICVKG</sequence>
<gene>
    <name evidence="11" type="ORF">TVY486_1010830</name>
</gene>
<dbReference type="Pfam" id="PF01139">
    <property type="entry name" value="RtcB"/>
    <property type="match status" value="1"/>
</dbReference>
<evidence type="ECO:0000313" key="11">
    <source>
        <dbReference type="EMBL" id="CCC52040.1"/>
    </source>
</evidence>
<keyword evidence="6 10" id="KW-0464">Manganese</keyword>
<feature type="binding site" evidence="10">
    <location>
        <position position="132"/>
    </location>
    <ligand>
        <name>Mn(2+)</name>
        <dbReference type="ChEBI" id="CHEBI:29035"/>
        <label>1</label>
    </ligand>
</feature>
<dbReference type="GO" id="GO:0170057">
    <property type="term" value="F:RNA ligase (GTP) activity"/>
    <property type="evidence" value="ECO:0007669"/>
    <property type="project" value="UniProtKB-EC"/>
</dbReference>
<evidence type="ECO:0000256" key="7">
    <source>
        <dbReference type="ARBA" id="ARBA00047746"/>
    </source>
</evidence>
<evidence type="ECO:0000256" key="3">
    <source>
        <dbReference type="ARBA" id="ARBA00022723"/>
    </source>
</evidence>
<dbReference type="VEuPathDB" id="TriTrypDB:TvY486_1010830"/>
<feature type="binding site" evidence="9">
    <location>
        <begin position="416"/>
        <end position="419"/>
    </location>
    <ligand>
        <name>GMP</name>
        <dbReference type="ChEBI" id="CHEBI:58115"/>
    </ligand>
</feature>
<protein>
    <recommendedName>
        <fullName evidence="1">3'-phosphate/5'-hydroxy nucleic acid ligase</fullName>
        <ecNumber evidence="1">6.5.1.8</ecNumber>
    </recommendedName>
</protein>
<proteinExistence type="predicted"/>
<dbReference type="Gene3D" id="3.90.1860.10">
    <property type="entry name" value="tRNA-splicing ligase RtcB"/>
    <property type="match status" value="1"/>
</dbReference>
<feature type="binding site" evidence="9">
    <location>
        <position position="399"/>
    </location>
    <ligand>
        <name>GMP</name>
        <dbReference type="ChEBI" id="CHEBI:58115"/>
    </ligand>
</feature>
<dbReference type="PANTHER" id="PTHR43749">
    <property type="entry name" value="RNA-SPLICING LIGASE RTCB"/>
    <property type="match status" value="1"/>
</dbReference>
<feature type="binding site" evidence="10">
    <location>
        <position position="267"/>
    </location>
    <ligand>
        <name>Mn(2+)</name>
        <dbReference type="ChEBI" id="CHEBI:29035"/>
        <label>2</label>
    </ligand>
</feature>
<comment type="cofactor">
    <cofactor evidence="10">
        <name>Mn(2+)</name>
        <dbReference type="ChEBI" id="CHEBI:29035"/>
    </cofactor>
    <text evidence="10">Binds 2 manganese ions per subunit.</text>
</comment>
<evidence type="ECO:0000256" key="6">
    <source>
        <dbReference type="ARBA" id="ARBA00023211"/>
    </source>
</evidence>
<accession>G0U831</accession>
<evidence type="ECO:0000256" key="1">
    <source>
        <dbReference type="ARBA" id="ARBA00012726"/>
    </source>
</evidence>